<name>A0A8S1X2D7_9CILI</name>
<keyword evidence="3" id="KW-1185">Reference proteome</keyword>
<evidence type="ECO:0000313" key="3">
    <source>
        <dbReference type="Proteomes" id="UP000689195"/>
    </source>
</evidence>
<dbReference type="EMBL" id="CAJJDO010000108">
    <property type="protein sequence ID" value="CAD8195097.1"/>
    <property type="molecule type" value="Genomic_DNA"/>
</dbReference>
<evidence type="ECO:0000313" key="2">
    <source>
        <dbReference type="EMBL" id="CAD8195097.1"/>
    </source>
</evidence>
<comment type="caution">
    <text evidence="2">The sequence shown here is derived from an EMBL/GenBank/DDBJ whole genome shotgun (WGS) entry which is preliminary data.</text>
</comment>
<feature type="compositionally biased region" description="Polar residues" evidence="1">
    <location>
        <begin position="1"/>
        <end position="54"/>
    </location>
</feature>
<reference evidence="2" key="1">
    <citation type="submission" date="2021-01" db="EMBL/GenBank/DDBJ databases">
        <authorList>
            <consortium name="Genoscope - CEA"/>
            <person name="William W."/>
        </authorList>
    </citation>
    <scope>NUCLEOTIDE SEQUENCE</scope>
</reference>
<gene>
    <name evidence="2" type="ORF">PPENT_87.1.T1080123</name>
</gene>
<organism evidence="2 3">
    <name type="scientific">Paramecium pentaurelia</name>
    <dbReference type="NCBI Taxonomy" id="43138"/>
    <lineage>
        <taxon>Eukaryota</taxon>
        <taxon>Sar</taxon>
        <taxon>Alveolata</taxon>
        <taxon>Ciliophora</taxon>
        <taxon>Intramacronucleata</taxon>
        <taxon>Oligohymenophorea</taxon>
        <taxon>Peniculida</taxon>
        <taxon>Parameciidae</taxon>
        <taxon>Paramecium</taxon>
    </lineage>
</organism>
<proteinExistence type="predicted"/>
<dbReference type="Proteomes" id="UP000689195">
    <property type="component" value="Unassembled WGS sequence"/>
</dbReference>
<accession>A0A8S1X2D7</accession>
<protein>
    <submittedName>
        <fullName evidence="2">Uncharacterized protein</fullName>
    </submittedName>
</protein>
<feature type="region of interest" description="Disordered" evidence="1">
    <location>
        <begin position="1"/>
        <end position="55"/>
    </location>
</feature>
<dbReference type="AlphaFoldDB" id="A0A8S1X2D7"/>
<sequence>MQNSNFQQENVASNDYVSEIQFKQNQSQQKEYSTRNSQLKKNSIQKEQTPIQVQSKKENQMIASIQVQENVANQFYISKAKYPKSTSQDKKQSNQPNITQIEEQQQQTHQQVRKNSQLKIQPVFCVKIQITQYNPNDKETEQILTPQNAAQQLKDRIKKEQNELKPIQLIQSNIFQSQSREIVNRRSTNQKRVSEFNQESQEKSYYDQKLSSYEIKMGVKEDPMLKEKQEVLSDIHEILKQLTIKSSNKRHSILEDSLQLCLLLLPDIRLSEHQIHSVAFYEEIKLQYRLERSYQAFKRRFYHLQIFSDCWTIQNLQKMYQIIKNSKDIQLDSYHINYSIINKTIDFPDQNFKKKSPEKPKVVQQIIANSQNKKIVLSLTTKTLCQYVNLTAKEIDEDIQEFDDELKFIDMILKLIPLAL</sequence>
<evidence type="ECO:0000256" key="1">
    <source>
        <dbReference type="SAM" id="MobiDB-lite"/>
    </source>
</evidence>
<dbReference type="OrthoDB" id="303235at2759"/>